<reference evidence="5 6" key="1">
    <citation type="submission" date="2020-03" db="EMBL/GenBank/DDBJ databases">
        <title>Genomic Encyclopedia of Type Strains, Phase IV (KMG-IV): sequencing the most valuable type-strain genomes for metagenomic binning, comparative biology and taxonomic classification.</title>
        <authorList>
            <person name="Goeker M."/>
        </authorList>
    </citation>
    <scope>NUCLEOTIDE SEQUENCE [LARGE SCALE GENOMIC DNA]</scope>
    <source>
        <strain evidence="5 6">DSM 5718</strain>
    </source>
</reference>
<feature type="chain" id="PRO_5032773190" evidence="3">
    <location>
        <begin position="21"/>
        <end position="595"/>
    </location>
</feature>
<evidence type="ECO:0000313" key="6">
    <source>
        <dbReference type="Proteomes" id="UP000537126"/>
    </source>
</evidence>
<dbReference type="Proteomes" id="UP000537126">
    <property type="component" value="Unassembled WGS sequence"/>
</dbReference>
<dbReference type="GO" id="GO:0009279">
    <property type="term" value="C:cell outer membrane"/>
    <property type="evidence" value="ECO:0007669"/>
    <property type="project" value="TreeGrafter"/>
</dbReference>
<name>A0A846MQY8_9BACT</name>
<evidence type="ECO:0000256" key="2">
    <source>
        <dbReference type="SAM" id="MobiDB-lite"/>
    </source>
</evidence>
<gene>
    <name evidence="5" type="ORF">FHS56_001190</name>
</gene>
<feature type="compositionally biased region" description="Basic and acidic residues" evidence="2">
    <location>
        <begin position="574"/>
        <end position="588"/>
    </location>
</feature>
<dbReference type="InterPro" id="IPR050218">
    <property type="entry name" value="LptD"/>
</dbReference>
<feature type="region of interest" description="Disordered" evidence="2">
    <location>
        <begin position="545"/>
        <end position="595"/>
    </location>
</feature>
<keyword evidence="1" id="KW-0472">Membrane</keyword>
<accession>A0A846MQY8</accession>
<evidence type="ECO:0000259" key="4">
    <source>
        <dbReference type="Pfam" id="PF13100"/>
    </source>
</evidence>
<feature type="signal peptide" evidence="3">
    <location>
        <begin position="1"/>
        <end position="20"/>
    </location>
</feature>
<sequence length="595" mass="68541">MNRYLFVCFFLCLFWGLSTAQAQKDKRSLLKNRRLQVIEKDTLRYEKLPYDTVTYEKGGKVELLGGADKLVSLRTDSTQLIKLIGRGIRFRQNEVLLWCDSAYKFEEKNIVEAFGEVRVVQNDTITLTCRHLIYDGNSRLLQARQAVVLRDPQMTLNTDFLDYNLNSKIGYYYNGGQIRDAQNRLYSRSGSYDANARFFFFKDSVRVLSRREGDTYRIESDTLQYNTVSKVAYFFGPTHVYSNDGSLYAEKGIYETQTKISRFSGRARAENKEYILKGDSLYFDDLKKEGFAKGNAEVYTKKDSIFVNGDIGFFWGKKGLTHIYQNAYIRNISSGDTLFISADTLISYNRKIGVKQTEEPDNTQQHKILAFHNIKIYRSDIQAVCDSLVYNFSDSAIYFYRSPVLWNEGNQVLADSIRLLLKNNKPYKMELRSNCFSASRDSLGNYNQVKGRRMDAYFKDGSMERVEVDGNTEIIFFQLEGDTSLVGMYYAEAAALKAFFEEGKLKRIRLEGNINGKMIPPQLLQEPDKRLPGFRWLEHLRPTRTTVLNREPNRSATPDAPDPLPDAEPAVPKKSREERLREKLEGAGKQKSPLP</sequence>
<organism evidence="5 6">
    <name type="scientific">Thermonema lapsum</name>
    <dbReference type="NCBI Taxonomy" id="28195"/>
    <lineage>
        <taxon>Bacteria</taxon>
        <taxon>Pseudomonadati</taxon>
        <taxon>Bacteroidota</taxon>
        <taxon>Cytophagia</taxon>
        <taxon>Cytophagales</taxon>
        <taxon>Thermonemataceae</taxon>
        <taxon>Thermonema</taxon>
    </lineage>
</organism>
<feature type="domain" description="Organic solvent tolerance-like N-terminal" evidence="4">
    <location>
        <begin position="220"/>
        <end position="279"/>
    </location>
</feature>
<feature type="domain" description="Organic solvent tolerance-like N-terminal" evidence="4">
    <location>
        <begin position="67"/>
        <end position="210"/>
    </location>
</feature>
<comment type="caution">
    <text evidence="5">The sequence shown here is derived from an EMBL/GenBank/DDBJ whole genome shotgun (WGS) entry which is preliminary data.</text>
</comment>
<dbReference type="Pfam" id="PF13100">
    <property type="entry name" value="OstA_2"/>
    <property type="match status" value="2"/>
</dbReference>
<dbReference type="InterPro" id="IPR005653">
    <property type="entry name" value="OstA-like_N"/>
</dbReference>
<dbReference type="GO" id="GO:1990351">
    <property type="term" value="C:transporter complex"/>
    <property type="evidence" value="ECO:0007669"/>
    <property type="project" value="TreeGrafter"/>
</dbReference>
<evidence type="ECO:0000256" key="3">
    <source>
        <dbReference type="SAM" id="SignalP"/>
    </source>
</evidence>
<dbReference type="Gene3D" id="2.60.450.10">
    <property type="entry name" value="Lipopolysaccharide (LPS) transport protein A like domain"/>
    <property type="match status" value="2"/>
</dbReference>
<dbReference type="PANTHER" id="PTHR30189">
    <property type="entry name" value="LPS-ASSEMBLY PROTEIN"/>
    <property type="match status" value="1"/>
</dbReference>
<dbReference type="EMBL" id="JAASRN010000002">
    <property type="protein sequence ID" value="NIK73677.1"/>
    <property type="molecule type" value="Genomic_DNA"/>
</dbReference>
<proteinExistence type="predicted"/>
<dbReference type="PANTHER" id="PTHR30189:SF1">
    <property type="entry name" value="LPS-ASSEMBLY PROTEIN LPTD"/>
    <property type="match status" value="1"/>
</dbReference>
<evidence type="ECO:0000256" key="1">
    <source>
        <dbReference type="ARBA" id="ARBA00023237"/>
    </source>
</evidence>
<evidence type="ECO:0000313" key="5">
    <source>
        <dbReference type="EMBL" id="NIK73677.1"/>
    </source>
</evidence>
<keyword evidence="1" id="KW-0998">Cell outer membrane</keyword>
<dbReference type="RefSeq" id="WP_166918954.1">
    <property type="nucleotide sequence ID" value="NZ_JAASRN010000002.1"/>
</dbReference>
<keyword evidence="6" id="KW-1185">Reference proteome</keyword>
<keyword evidence="3" id="KW-0732">Signal</keyword>
<protein>
    <submittedName>
        <fullName evidence="5">Lipopolysaccharide export system protein LptA</fullName>
    </submittedName>
</protein>
<dbReference type="AlphaFoldDB" id="A0A846MQY8"/>